<dbReference type="STRING" id="1227077.SAMN04515668_3360"/>
<name>A0A1I6A088_HYMAR</name>
<evidence type="ECO:0000313" key="1">
    <source>
        <dbReference type="EMBL" id="SFQ62129.1"/>
    </source>
</evidence>
<dbReference type="EMBL" id="FOXS01000004">
    <property type="protein sequence ID" value="SFQ62129.1"/>
    <property type="molecule type" value="Genomic_DNA"/>
</dbReference>
<organism evidence="1 2">
    <name type="scientific">Hymenobacter arizonensis</name>
    <name type="common">Siccationidurans arizonensis</name>
    <dbReference type="NCBI Taxonomy" id="1227077"/>
    <lineage>
        <taxon>Bacteria</taxon>
        <taxon>Pseudomonadati</taxon>
        <taxon>Bacteroidota</taxon>
        <taxon>Cytophagia</taxon>
        <taxon>Cytophagales</taxon>
        <taxon>Hymenobacteraceae</taxon>
        <taxon>Hymenobacter</taxon>
    </lineage>
</organism>
<evidence type="ECO:0008006" key="3">
    <source>
        <dbReference type="Google" id="ProtNLM"/>
    </source>
</evidence>
<sequence>MAFSRFACMKTFTFSTLPPLQDFQFLTDSSGYVLTQTGQLYRFAGQRTTLVETPRQFPISHFYFRDQTHGALVGTAQAPEAPVQKGGGAAAALPLLLLLWVAWQGRRKAAAGPLAAAWGLLLVTSALLFSCSSAWQQYRTPDPTSPHATVLTHTPLAPLSFHRYFANKGQQAFVALTQNQGSSWETHVMPTNFYPSALAAVGRNFVVGTYARQEAGPVPLHGDGDLWIYGTEATRTPRLAANSNLHPYGIRLSRGVTGLLVSAQDSALYVFGSDRMPTLPSSVMSATAGNIFVLPSSLQAPTKLVDTPDTVDVQSLSPAQTGELWVTMAGRKPHLSRGTLGYVALPAKRLLRFAAGQWRPVTVPPFTSFEQVAFVPGTPTGYLLAETGAILETRTNGETWHPLASRAVRRLHPWQHAITWLQGENQLVLHRTPGRE</sequence>
<gene>
    <name evidence="1" type="ORF">SAMN04515668_3360</name>
</gene>
<reference evidence="2" key="1">
    <citation type="submission" date="2016-10" db="EMBL/GenBank/DDBJ databases">
        <authorList>
            <person name="Varghese N."/>
            <person name="Submissions S."/>
        </authorList>
    </citation>
    <scope>NUCLEOTIDE SEQUENCE [LARGE SCALE GENOMIC DNA]</scope>
    <source>
        <strain evidence="2">OR362-8,ATCC BAA-1266,JCM 13504</strain>
    </source>
</reference>
<proteinExistence type="predicted"/>
<dbReference type="AlphaFoldDB" id="A0A1I6A088"/>
<evidence type="ECO:0000313" key="2">
    <source>
        <dbReference type="Proteomes" id="UP000199029"/>
    </source>
</evidence>
<accession>A0A1I6A088</accession>
<dbReference type="Proteomes" id="UP000199029">
    <property type="component" value="Unassembled WGS sequence"/>
</dbReference>
<protein>
    <recommendedName>
        <fullName evidence="3">Photosynthesis system II assembly factor Ycf48/Hcf136-like domain-containing protein</fullName>
    </recommendedName>
</protein>
<keyword evidence="2" id="KW-1185">Reference proteome</keyword>